<evidence type="ECO:0000313" key="2">
    <source>
        <dbReference type="EMBL" id="KAK4466704.1"/>
    </source>
</evidence>
<keyword evidence="3" id="KW-1185">Reference proteome</keyword>
<comment type="caution">
    <text evidence="2">The sequence shown here is derived from an EMBL/GenBank/DDBJ whole genome shotgun (WGS) entry which is preliminary data.</text>
</comment>
<sequence>MRIQLPQARSPGSCSFGLKELQAAMSEASLIIHNPPDFPKDAEVVGICTLAEDLKSPNQYGWMVADFLRFKSAFYRVGHRDHQSWLSSIDVAAFIHENAQGEIEDDSPIRTHILGRDNSHISQLPDASADVEQELLSHISLRAQAANTRRSTLVLMFFSPITADQDIVLDFHQEKICLTTTKLCEAIREAVGHSHLPVVYMTTSPLTAGWMCRPALMGLPSCTFGHALEAVAKSCGAVFADSFMRHLVEKETPLLSDFERRNARYDMLQPVSPSAQQTELFQKFQEYIYRTLKQRLCPLPSEHAPKFEALDSWAEYAPRVGRPLSYWADRFNPLGAPGLTDRFDFLGDAFGGTKASQLFHLQYLTMLELATCPGDWGNNSTGETLNLFQSAWQVSNPSEKYVSRLFNALEFRASSIALSQCIAKALDLPLPGNFKCRYWHDVRPGASQPYYEKFQAAFGEMRNLFGSIAVNPREERHDFKVVRFWRPSRWLSAAVALKFEDNNDKELVKQYVLHEVAPRIRAITDAQLRLLLDYDAVHNIGRSWLSSIGLCNDPVVVAKKEEPTDVNSNADMGSLPKVLQSLSVLNPDAPEYKATVSEPKLNVQKPVRDDQSSDRTPRIPIMDMSDTKAKEIERVNESAPNVTTTPLISQPASEALENIKPLEFTEAGEQAKDAEINTTVELVIPTQPGSPVDPVESTRTALCIDPAGPDSPPTTSSAEAAAQIVRSLMNGDMSSSVLAELLMKAAELVSQRDANTIVSSAAVPETQGVLAQLDGSSNFPAEQNIYSLLTGKSAPAMASGPVSTAEGSCSIPWEIPASCPTIRTDNATLHGSPPCKDVAHGQCQADDANDSTNVSGAQQAERTTDGVDVTSSGGIYEGEDFWTMAQHFVRRW</sequence>
<evidence type="ECO:0000256" key="1">
    <source>
        <dbReference type="SAM" id="MobiDB-lite"/>
    </source>
</evidence>
<feature type="region of interest" description="Disordered" evidence="1">
    <location>
        <begin position="841"/>
        <end position="872"/>
    </location>
</feature>
<organism evidence="2 3">
    <name type="scientific">Cladorrhinum samala</name>
    <dbReference type="NCBI Taxonomy" id="585594"/>
    <lineage>
        <taxon>Eukaryota</taxon>
        <taxon>Fungi</taxon>
        <taxon>Dikarya</taxon>
        <taxon>Ascomycota</taxon>
        <taxon>Pezizomycotina</taxon>
        <taxon>Sordariomycetes</taxon>
        <taxon>Sordariomycetidae</taxon>
        <taxon>Sordariales</taxon>
        <taxon>Podosporaceae</taxon>
        <taxon>Cladorrhinum</taxon>
    </lineage>
</organism>
<feature type="compositionally biased region" description="Polar residues" evidence="1">
    <location>
        <begin position="850"/>
        <end position="861"/>
    </location>
</feature>
<accession>A0AAV9I4Z8</accession>
<dbReference type="EMBL" id="MU864930">
    <property type="protein sequence ID" value="KAK4466704.1"/>
    <property type="molecule type" value="Genomic_DNA"/>
</dbReference>
<reference evidence="2" key="1">
    <citation type="journal article" date="2023" name="Mol. Phylogenet. Evol.">
        <title>Genome-scale phylogeny and comparative genomics of the fungal order Sordariales.</title>
        <authorList>
            <person name="Hensen N."/>
            <person name="Bonometti L."/>
            <person name="Westerberg I."/>
            <person name="Brannstrom I.O."/>
            <person name="Guillou S."/>
            <person name="Cros-Aarteil S."/>
            <person name="Calhoun S."/>
            <person name="Haridas S."/>
            <person name="Kuo A."/>
            <person name="Mondo S."/>
            <person name="Pangilinan J."/>
            <person name="Riley R."/>
            <person name="LaButti K."/>
            <person name="Andreopoulos B."/>
            <person name="Lipzen A."/>
            <person name="Chen C."/>
            <person name="Yan M."/>
            <person name="Daum C."/>
            <person name="Ng V."/>
            <person name="Clum A."/>
            <person name="Steindorff A."/>
            <person name="Ohm R.A."/>
            <person name="Martin F."/>
            <person name="Silar P."/>
            <person name="Natvig D.O."/>
            <person name="Lalanne C."/>
            <person name="Gautier V."/>
            <person name="Ament-Velasquez S.L."/>
            <person name="Kruys A."/>
            <person name="Hutchinson M.I."/>
            <person name="Powell A.J."/>
            <person name="Barry K."/>
            <person name="Miller A.N."/>
            <person name="Grigoriev I.V."/>
            <person name="Debuchy R."/>
            <person name="Gladieux P."/>
            <person name="Hiltunen Thoren M."/>
            <person name="Johannesson H."/>
        </authorList>
    </citation>
    <scope>NUCLEOTIDE SEQUENCE</scope>
    <source>
        <strain evidence="2">PSN324</strain>
    </source>
</reference>
<proteinExistence type="predicted"/>
<name>A0AAV9I4Z8_9PEZI</name>
<dbReference type="AlphaFoldDB" id="A0AAV9I4Z8"/>
<gene>
    <name evidence="2" type="ORF">QBC42DRAFT_282154</name>
</gene>
<evidence type="ECO:0000313" key="3">
    <source>
        <dbReference type="Proteomes" id="UP001321749"/>
    </source>
</evidence>
<reference evidence="2" key="2">
    <citation type="submission" date="2023-06" db="EMBL/GenBank/DDBJ databases">
        <authorList>
            <consortium name="Lawrence Berkeley National Laboratory"/>
            <person name="Mondo S.J."/>
            <person name="Hensen N."/>
            <person name="Bonometti L."/>
            <person name="Westerberg I."/>
            <person name="Brannstrom I.O."/>
            <person name="Guillou S."/>
            <person name="Cros-Aarteil S."/>
            <person name="Calhoun S."/>
            <person name="Haridas S."/>
            <person name="Kuo A."/>
            <person name="Pangilinan J."/>
            <person name="Riley R."/>
            <person name="Labutti K."/>
            <person name="Andreopoulos B."/>
            <person name="Lipzen A."/>
            <person name="Chen C."/>
            <person name="Yanf M."/>
            <person name="Daum C."/>
            <person name="Ng V."/>
            <person name="Clum A."/>
            <person name="Steindorff A."/>
            <person name="Ohm R."/>
            <person name="Martin F."/>
            <person name="Silar P."/>
            <person name="Natvig D."/>
            <person name="Lalanne C."/>
            <person name="Gautier V."/>
            <person name="Ament-Velasquez S.L."/>
            <person name="Kruys A."/>
            <person name="Hutchinson M.I."/>
            <person name="Powell A.J."/>
            <person name="Barry K."/>
            <person name="Miller A.N."/>
            <person name="Grigoriev I.V."/>
            <person name="Debuchy R."/>
            <person name="Gladieux P."/>
            <person name="Thoren M.H."/>
            <person name="Johannesson H."/>
        </authorList>
    </citation>
    <scope>NUCLEOTIDE SEQUENCE</scope>
    <source>
        <strain evidence="2">PSN324</strain>
    </source>
</reference>
<dbReference type="Proteomes" id="UP001321749">
    <property type="component" value="Unassembled WGS sequence"/>
</dbReference>
<protein>
    <submittedName>
        <fullName evidence="2">Uncharacterized protein</fullName>
    </submittedName>
</protein>